<feature type="coiled-coil region" evidence="1">
    <location>
        <begin position="102"/>
        <end position="136"/>
    </location>
</feature>
<proteinExistence type="predicted"/>
<organism evidence="3 4">
    <name type="scientific">Paramecium octaurelia</name>
    <dbReference type="NCBI Taxonomy" id="43137"/>
    <lineage>
        <taxon>Eukaryota</taxon>
        <taxon>Sar</taxon>
        <taxon>Alveolata</taxon>
        <taxon>Ciliophora</taxon>
        <taxon>Intramacronucleata</taxon>
        <taxon>Oligohymenophorea</taxon>
        <taxon>Peniculida</taxon>
        <taxon>Parameciidae</taxon>
        <taxon>Paramecium</taxon>
    </lineage>
</organism>
<evidence type="ECO:0000313" key="4">
    <source>
        <dbReference type="Proteomes" id="UP000683925"/>
    </source>
</evidence>
<evidence type="ECO:0000256" key="2">
    <source>
        <dbReference type="SAM" id="MobiDB-lite"/>
    </source>
</evidence>
<feature type="region of interest" description="Disordered" evidence="2">
    <location>
        <begin position="75"/>
        <end position="99"/>
    </location>
</feature>
<keyword evidence="4" id="KW-1185">Reference proteome</keyword>
<name>A0A8S1WFN8_PAROT</name>
<feature type="coiled-coil region" evidence="1">
    <location>
        <begin position="178"/>
        <end position="212"/>
    </location>
</feature>
<protein>
    <submittedName>
        <fullName evidence="3">Uncharacterized protein</fullName>
    </submittedName>
</protein>
<reference evidence="3" key="1">
    <citation type="submission" date="2021-01" db="EMBL/GenBank/DDBJ databases">
        <authorList>
            <consortium name="Genoscope - CEA"/>
            <person name="William W."/>
        </authorList>
    </citation>
    <scope>NUCLEOTIDE SEQUENCE</scope>
</reference>
<gene>
    <name evidence="3" type="ORF">POCTA_138.1.T0900073</name>
</gene>
<sequence>MNKQKQPIISPNWINEIQQASDPLTHSQMYIKHLSDVLLSHNKTLKIRLEIYEKEPITYSQITKAIASNRANDKLNDQNTQQKPNQHKTNQGNSKDSLQESLGPAIEQIKELQKVIEELKKQNIELHEQMKQKLSTMKQAKIVIPHKFEGHDYVGDQLLIGKSTLVNVKKISYEPFHKSSLNQQNSSKDKQIQNLINQKKYLEQEILHFKETGIIRKPKLEGQDLESIIKRYEKNKSMAAAQEKFNKQIRQQEDLKDQYLQALIEETFLLQQQLRLMTQSKS</sequence>
<keyword evidence="1" id="KW-0175">Coiled coil</keyword>
<dbReference type="EMBL" id="CAJJDP010000089">
    <property type="protein sequence ID" value="CAD8187400.1"/>
    <property type="molecule type" value="Genomic_DNA"/>
</dbReference>
<evidence type="ECO:0000313" key="3">
    <source>
        <dbReference type="EMBL" id="CAD8187400.1"/>
    </source>
</evidence>
<dbReference type="OrthoDB" id="295977at2759"/>
<feature type="compositionally biased region" description="Polar residues" evidence="2">
    <location>
        <begin position="77"/>
        <end position="99"/>
    </location>
</feature>
<comment type="caution">
    <text evidence="3">The sequence shown here is derived from an EMBL/GenBank/DDBJ whole genome shotgun (WGS) entry which is preliminary data.</text>
</comment>
<evidence type="ECO:0000256" key="1">
    <source>
        <dbReference type="SAM" id="Coils"/>
    </source>
</evidence>
<accession>A0A8S1WFN8</accession>
<dbReference type="Proteomes" id="UP000683925">
    <property type="component" value="Unassembled WGS sequence"/>
</dbReference>
<dbReference type="AlphaFoldDB" id="A0A8S1WFN8"/>
<dbReference type="OMA" id="QLRLMTQ"/>